<evidence type="ECO:0008006" key="3">
    <source>
        <dbReference type="Google" id="ProtNLM"/>
    </source>
</evidence>
<accession>A0AAW3MWM3</accession>
<dbReference type="Proteomes" id="UP000056453">
    <property type="component" value="Unassembled WGS sequence"/>
</dbReference>
<dbReference type="RefSeq" id="WP_059925343.1">
    <property type="nucleotide sequence ID" value="NZ_LPBG01000047.1"/>
</dbReference>
<comment type="caution">
    <text evidence="1">The sequence shown here is derived from an EMBL/GenBank/DDBJ whole genome shotgun (WGS) entry which is preliminary data.</text>
</comment>
<reference evidence="1 2" key="1">
    <citation type="submission" date="2015-11" db="EMBL/GenBank/DDBJ databases">
        <title>Expanding the genomic diversity of Burkholderia species for the development of highly accurate diagnostics.</title>
        <authorList>
            <person name="Sahl J."/>
            <person name="Keim P."/>
            <person name="Wagner D."/>
        </authorList>
    </citation>
    <scope>NUCLEOTIDE SEQUENCE [LARGE SCALE GENOMIC DNA]</scope>
    <source>
        <strain evidence="1 2">MSMB1808WGS</strain>
    </source>
</reference>
<evidence type="ECO:0000313" key="2">
    <source>
        <dbReference type="Proteomes" id="UP000056453"/>
    </source>
</evidence>
<organism evidence="1 2">
    <name type="scientific">Burkholderia ubonensis</name>
    <dbReference type="NCBI Taxonomy" id="101571"/>
    <lineage>
        <taxon>Bacteria</taxon>
        <taxon>Pseudomonadati</taxon>
        <taxon>Pseudomonadota</taxon>
        <taxon>Betaproteobacteria</taxon>
        <taxon>Burkholderiales</taxon>
        <taxon>Burkholderiaceae</taxon>
        <taxon>Burkholderia</taxon>
        <taxon>Burkholderia cepacia complex</taxon>
    </lineage>
</organism>
<evidence type="ECO:0000313" key="1">
    <source>
        <dbReference type="EMBL" id="KVP98219.1"/>
    </source>
</evidence>
<sequence>MEPTDVEPASPCKRQCQLSECKFCIACGRSIDEISGWRTMTVAQKQQCIEDAAGRLDLMGMMLD</sequence>
<name>A0AAW3MWM3_9BURK</name>
<keyword evidence="2" id="KW-1185">Reference proteome</keyword>
<dbReference type="InterPro" id="IPR010710">
    <property type="entry name" value="DUF1289"/>
</dbReference>
<dbReference type="EMBL" id="LPBJ01000047">
    <property type="protein sequence ID" value="KVP98219.1"/>
    <property type="molecule type" value="Genomic_DNA"/>
</dbReference>
<gene>
    <name evidence="1" type="ORF">WJ96_06710</name>
</gene>
<proteinExistence type="predicted"/>
<dbReference type="AlphaFoldDB" id="A0AAW3MWM3"/>
<protein>
    <recommendedName>
        <fullName evidence="3">DUF1289 domain-containing protein</fullName>
    </recommendedName>
</protein>
<dbReference type="Pfam" id="PF06945">
    <property type="entry name" value="DUF1289"/>
    <property type="match status" value="1"/>
</dbReference>